<dbReference type="Gene3D" id="3.10.290.10">
    <property type="entry name" value="RNA-binding S4 domain"/>
    <property type="match status" value="1"/>
</dbReference>
<evidence type="ECO:0000256" key="1">
    <source>
        <dbReference type="PROSITE-ProRule" id="PRU00182"/>
    </source>
</evidence>
<proteinExistence type="predicted"/>
<evidence type="ECO:0000313" key="5">
    <source>
        <dbReference type="Proteomes" id="UP000193862"/>
    </source>
</evidence>
<feature type="domain" description="RNA-binding S4" evidence="3">
    <location>
        <begin position="20"/>
        <end position="76"/>
    </location>
</feature>
<feature type="region of interest" description="Disordered" evidence="2">
    <location>
        <begin position="91"/>
        <end position="144"/>
    </location>
</feature>
<dbReference type="GO" id="GO:0003723">
    <property type="term" value="F:RNA binding"/>
    <property type="evidence" value="ECO:0007669"/>
    <property type="project" value="UniProtKB-KW"/>
</dbReference>
<dbReference type="RefSeq" id="WP_200809601.1">
    <property type="nucleotide sequence ID" value="NZ_FWFS01000004.1"/>
</dbReference>
<dbReference type="PROSITE" id="PS50889">
    <property type="entry name" value="S4"/>
    <property type="match status" value="1"/>
</dbReference>
<dbReference type="AlphaFoldDB" id="A0A1Y5SBP9"/>
<gene>
    <name evidence="4" type="primary">hslR</name>
    <name evidence="4" type="ORF">AQS8620_01268</name>
</gene>
<dbReference type="EMBL" id="FWFS01000004">
    <property type="protein sequence ID" value="SLN35968.1"/>
    <property type="molecule type" value="Genomic_DNA"/>
</dbReference>
<dbReference type="Proteomes" id="UP000193862">
    <property type="component" value="Unassembled WGS sequence"/>
</dbReference>
<dbReference type="SUPFAM" id="SSF55174">
    <property type="entry name" value="Alpha-L RNA-binding motif"/>
    <property type="match status" value="1"/>
</dbReference>
<sequence>MSGRRADQLGLGPNAARPTIRIDKWLWYARFFKTRSLATKLVSAGHVRVNAQRIAKPAFAVGAGDTLTFAQGNDIRVIRITACGERRGPAPEARMLYEDLDPPAEKPPKEEREFIPHNPAYEGKGRPTKKDRRNARLCGPDPLD</sequence>
<name>A0A1Y5SBP9_9RHOB</name>
<dbReference type="CDD" id="cd00165">
    <property type="entry name" value="S4"/>
    <property type="match status" value="1"/>
</dbReference>
<feature type="compositionally biased region" description="Basic and acidic residues" evidence="2">
    <location>
        <begin position="103"/>
        <end position="115"/>
    </location>
</feature>
<accession>A0A1Y5SBP9</accession>
<organism evidence="4 5">
    <name type="scientific">Aquimixticola soesokkakensis</name>
    <dbReference type="NCBI Taxonomy" id="1519096"/>
    <lineage>
        <taxon>Bacteria</taxon>
        <taxon>Pseudomonadati</taxon>
        <taxon>Pseudomonadota</taxon>
        <taxon>Alphaproteobacteria</taxon>
        <taxon>Rhodobacterales</taxon>
        <taxon>Paracoccaceae</taxon>
        <taxon>Aquimixticola</taxon>
    </lineage>
</organism>
<evidence type="ECO:0000256" key="2">
    <source>
        <dbReference type="SAM" id="MobiDB-lite"/>
    </source>
</evidence>
<keyword evidence="1" id="KW-0694">RNA-binding</keyword>
<keyword evidence="5" id="KW-1185">Reference proteome</keyword>
<evidence type="ECO:0000259" key="3">
    <source>
        <dbReference type="SMART" id="SM00363"/>
    </source>
</evidence>
<dbReference type="InterPro" id="IPR036986">
    <property type="entry name" value="S4_RNA-bd_sf"/>
</dbReference>
<dbReference type="Pfam" id="PF01479">
    <property type="entry name" value="S4"/>
    <property type="match status" value="1"/>
</dbReference>
<dbReference type="SMART" id="SM00363">
    <property type="entry name" value="S4"/>
    <property type="match status" value="1"/>
</dbReference>
<feature type="compositionally biased region" description="Basic residues" evidence="2">
    <location>
        <begin position="126"/>
        <end position="135"/>
    </location>
</feature>
<dbReference type="InterPro" id="IPR002942">
    <property type="entry name" value="S4_RNA-bd"/>
</dbReference>
<keyword evidence="4" id="KW-0346">Stress response</keyword>
<evidence type="ECO:0000313" key="4">
    <source>
        <dbReference type="EMBL" id="SLN35968.1"/>
    </source>
</evidence>
<protein>
    <submittedName>
        <fullName evidence="4">Heat shock protein 15</fullName>
    </submittedName>
</protein>
<reference evidence="4 5" key="1">
    <citation type="submission" date="2017-03" db="EMBL/GenBank/DDBJ databases">
        <authorList>
            <person name="Afonso C.L."/>
            <person name="Miller P.J."/>
            <person name="Scott M.A."/>
            <person name="Spackman E."/>
            <person name="Goraichik I."/>
            <person name="Dimitrov K.M."/>
            <person name="Suarez D.L."/>
            <person name="Swayne D.E."/>
        </authorList>
    </citation>
    <scope>NUCLEOTIDE SEQUENCE [LARGE SCALE GENOMIC DNA]</scope>
    <source>
        <strain evidence="4 5">CECT 8620</strain>
    </source>
</reference>